<keyword evidence="5" id="KW-0804">Transcription</keyword>
<feature type="compositionally biased region" description="Basic and acidic residues" evidence="7">
    <location>
        <begin position="111"/>
        <end position="138"/>
    </location>
</feature>
<dbReference type="GO" id="GO:0000981">
    <property type="term" value="F:DNA-binding transcription factor activity, RNA polymerase II-specific"/>
    <property type="evidence" value="ECO:0007669"/>
    <property type="project" value="InterPro"/>
</dbReference>
<evidence type="ECO:0000256" key="6">
    <source>
        <dbReference type="ARBA" id="ARBA00023242"/>
    </source>
</evidence>
<keyword evidence="2" id="KW-0862">Zinc</keyword>
<dbReference type="PROSITE" id="PS00463">
    <property type="entry name" value="ZN2_CY6_FUNGAL_1"/>
    <property type="match status" value="1"/>
</dbReference>
<reference evidence="9" key="1">
    <citation type="journal article" date="2022" name="bioRxiv">
        <title>Deciphering the potential niche of two novel black yeast fungi from a biological soil crust based on their genomes, phenotypes, and melanin regulation.</title>
        <authorList>
            <consortium name="DOE Joint Genome Institute"/>
            <person name="Carr E.C."/>
            <person name="Barton Q."/>
            <person name="Grambo S."/>
            <person name="Sullivan M."/>
            <person name="Renfro C.M."/>
            <person name="Kuo A."/>
            <person name="Pangilinan J."/>
            <person name="Lipzen A."/>
            <person name="Keymanesh K."/>
            <person name="Savage E."/>
            <person name="Barry K."/>
            <person name="Grigoriev I.V."/>
            <person name="Riekhof W.R."/>
            <person name="Harris S.S."/>
        </authorList>
    </citation>
    <scope>NUCLEOTIDE SEQUENCE</scope>
    <source>
        <strain evidence="9">JF 03-4F</strain>
    </source>
</reference>
<dbReference type="PROSITE" id="PS50048">
    <property type="entry name" value="ZN2_CY6_FUNGAL_2"/>
    <property type="match status" value="1"/>
</dbReference>
<dbReference type="PANTHER" id="PTHR47171:SF2">
    <property type="entry name" value="TRANSCRIPTION FACTOR, PUTATIVE-RELATED"/>
    <property type="match status" value="1"/>
</dbReference>
<keyword evidence="4" id="KW-0238">DNA-binding</keyword>
<name>A0AAN6IAI9_9EURO</name>
<evidence type="ECO:0000256" key="3">
    <source>
        <dbReference type="ARBA" id="ARBA00023015"/>
    </source>
</evidence>
<dbReference type="GO" id="GO:0003677">
    <property type="term" value="F:DNA binding"/>
    <property type="evidence" value="ECO:0007669"/>
    <property type="project" value="UniProtKB-KW"/>
</dbReference>
<accession>A0AAN6IAI9</accession>
<evidence type="ECO:0000256" key="7">
    <source>
        <dbReference type="SAM" id="MobiDB-lite"/>
    </source>
</evidence>
<keyword evidence="6" id="KW-0539">Nucleus</keyword>
<evidence type="ECO:0000256" key="1">
    <source>
        <dbReference type="ARBA" id="ARBA00022723"/>
    </source>
</evidence>
<dbReference type="SMART" id="SM00906">
    <property type="entry name" value="Fungal_trans"/>
    <property type="match status" value="1"/>
</dbReference>
<feature type="domain" description="Zn(2)-C6 fungal-type" evidence="8">
    <location>
        <begin position="21"/>
        <end position="52"/>
    </location>
</feature>
<sequence length="693" mass="77561">MEFRVGRHNSNLEDVSRTERACRACHSRKIRCDLSATRRRCTNCAREPEQQCRPWKRRKKAVGATGDSEDVVSDKEITESSVRTGLRASKKQATASSATVGDGATTTSLSDDVRRTRNRDVPRVLRHADRQPSERQDGEQTWSSGPLANPQPFVVAPERVLSGSDPPITSASAPTSTPMSLDRPYEPGHMQRSRYIAPDSEVYRSQDGAVDTNMHTVSNIEHHYSSLSPDIRTKICNIQETFALPDHPTREALFENFWTYCYPWDPVLERSHLVAITMAESSPLLVNAILLAGSRMSSSSSESLELSKDFYNRAKTLFYLDFERDPLKLLTAVSLLHWFNPHGPETVSSDTSTHWVRVAVSLAQQTGLHRRRALPDKRLRRRIWWTLVARDCLISAAHGRPAAINLEDCDVPRPTVEDFPVTPATGVVFIAYVDLAVIVGRFVKAALNTESSLHSHATGTQESLSQWITALPRSLRLTQDGDAQILKPYSFEARQLHVLYYVAVVLLYRERTLGRPFSFAAVIASSTIAGIFSDLISRDEVRFLNPVFTFYALVAAIALLSCHRYTRLWTVAQEDLRVLAQVQEEMRWKWPSAGGSINTFQRMYQLTVSTLRQMDFVPEGSCTLTAEQAGLLGDVDSSLCRMWDVLMHQTAPDSASTAMPMDDFDIMFQQEAAQSSGGIGEWLFWGDVAFGAG</sequence>
<dbReference type="CDD" id="cd12148">
    <property type="entry name" value="fungal_TF_MHR"/>
    <property type="match status" value="1"/>
</dbReference>
<dbReference type="InterPro" id="IPR001138">
    <property type="entry name" value="Zn2Cys6_DnaBD"/>
</dbReference>
<comment type="caution">
    <text evidence="9">The sequence shown here is derived from an EMBL/GenBank/DDBJ whole genome shotgun (WGS) entry which is preliminary data.</text>
</comment>
<dbReference type="GO" id="GO:0008270">
    <property type="term" value="F:zinc ion binding"/>
    <property type="evidence" value="ECO:0007669"/>
    <property type="project" value="InterPro"/>
</dbReference>
<dbReference type="Proteomes" id="UP001203852">
    <property type="component" value="Unassembled WGS sequence"/>
</dbReference>
<protein>
    <submittedName>
        <fullName evidence="9">Fungal-specific transcription factor domain-containing protein</fullName>
    </submittedName>
</protein>
<dbReference type="InterPro" id="IPR036864">
    <property type="entry name" value="Zn2-C6_fun-type_DNA-bd_sf"/>
</dbReference>
<dbReference type="Pfam" id="PF04082">
    <property type="entry name" value="Fungal_trans"/>
    <property type="match status" value="1"/>
</dbReference>
<evidence type="ECO:0000256" key="4">
    <source>
        <dbReference type="ARBA" id="ARBA00023125"/>
    </source>
</evidence>
<evidence type="ECO:0000259" key="8">
    <source>
        <dbReference type="PROSITE" id="PS50048"/>
    </source>
</evidence>
<feature type="compositionally biased region" description="Low complexity" evidence="7">
    <location>
        <begin position="164"/>
        <end position="178"/>
    </location>
</feature>
<keyword evidence="3" id="KW-0805">Transcription regulation</keyword>
<organism evidence="9 10">
    <name type="scientific">Exophiala viscosa</name>
    <dbReference type="NCBI Taxonomy" id="2486360"/>
    <lineage>
        <taxon>Eukaryota</taxon>
        <taxon>Fungi</taxon>
        <taxon>Dikarya</taxon>
        <taxon>Ascomycota</taxon>
        <taxon>Pezizomycotina</taxon>
        <taxon>Eurotiomycetes</taxon>
        <taxon>Chaetothyriomycetidae</taxon>
        <taxon>Chaetothyriales</taxon>
        <taxon>Herpotrichiellaceae</taxon>
        <taxon>Exophiala</taxon>
    </lineage>
</organism>
<dbReference type="InterPro" id="IPR007219">
    <property type="entry name" value="XnlR_reg_dom"/>
</dbReference>
<dbReference type="EMBL" id="MU404362">
    <property type="protein sequence ID" value="KAI1608724.1"/>
    <property type="molecule type" value="Genomic_DNA"/>
</dbReference>
<evidence type="ECO:0000256" key="2">
    <source>
        <dbReference type="ARBA" id="ARBA00022833"/>
    </source>
</evidence>
<dbReference type="Gene3D" id="4.10.240.10">
    <property type="entry name" value="Zn(2)-C6 fungal-type DNA-binding domain"/>
    <property type="match status" value="1"/>
</dbReference>
<feature type="region of interest" description="Disordered" evidence="7">
    <location>
        <begin position="56"/>
        <end position="182"/>
    </location>
</feature>
<dbReference type="CDD" id="cd00067">
    <property type="entry name" value="GAL4"/>
    <property type="match status" value="1"/>
</dbReference>
<dbReference type="PANTHER" id="PTHR47171">
    <property type="entry name" value="FARA-RELATED"/>
    <property type="match status" value="1"/>
</dbReference>
<gene>
    <name evidence="9" type="ORF">EDD36DRAFT_91207</name>
</gene>
<evidence type="ECO:0000313" key="9">
    <source>
        <dbReference type="EMBL" id="KAI1608724.1"/>
    </source>
</evidence>
<keyword evidence="10" id="KW-1185">Reference proteome</keyword>
<evidence type="ECO:0000256" key="5">
    <source>
        <dbReference type="ARBA" id="ARBA00023163"/>
    </source>
</evidence>
<dbReference type="GO" id="GO:0006351">
    <property type="term" value="P:DNA-templated transcription"/>
    <property type="evidence" value="ECO:0007669"/>
    <property type="project" value="InterPro"/>
</dbReference>
<dbReference type="AlphaFoldDB" id="A0AAN6IAI9"/>
<evidence type="ECO:0000313" key="10">
    <source>
        <dbReference type="Proteomes" id="UP001203852"/>
    </source>
</evidence>
<dbReference type="InterPro" id="IPR052073">
    <property type="entry name" value="Amide_Lactam_Regulators"/>
</dbReference>
<proteinExistence type="predicted"/>
<keyword evidence="1" id="KW-0479">Metal-binding</keyword>